<dbReference type="Gene3D" id="1.10.340.30">
    <property type="entry name" value="Hypothetical protein, domain 2"/>
    <property type="match status" value="1"/>
</dbReference>
<dbReference type="InterPro" id="IPR012904">
    <property type="entry name" value="OGG_N"/>
</dbReference>
<keyword evidence="7" id="KW-0511">Multifunctional enzyme</keyword>
<evidence type="ECO:0000256" key="6">
    <source>
        <dbReference type="ARBA" id="ARBA00023239"/>
    </source>
</evidence>
<dbReference type="Gene3D" id="1.10.1670.10">
    <property type="entry name" value="Helix-hairpin-Helix base-excision DNA repair enzymes (C-terminal)"/>
    <property type="match status" value="1"/>
</dbReference>
<dbReference type="WBParaSite" id="MCU_008442-RA">
    <property type="protein sequence ID" value="MCU_008442-RA"/>
    <property type="gene ID" value="MCU_008442"/>
</dbReference>
<dbReference type="SMART" id="SM00478">
    <property type="entry name" value="ENDO3c"/>
    <property type="match status" value="1"/>
</dbReference>
<evidence type="ECO:0000256" key="2">
    <source>
        <dbReference type="ARBA" id="ARBA00012720"/>
    </source>
</evidence>
<dbReference type="GO" id="GO:0006285">
    <property type="term" value="P:base-excision repair, AP site formation"/>
    <property type="evidence" value="ECO:0007669"/>
    <property type="project" value="TreeGrafter"/>
</dbReference>
<keyword evidence="4" id="KW-0378">Hydrolase</keyword>
<dbReference type="InterPro" id="IPR003265">
    <property type="entry name" value="HhH-GPD_domain"/>
</dbReference>
<evidence type="ECO:0000256" key="7">
    <source>
        <dbReference type="ARBA" id="ARBA00023268"/>
    </source>
</evidence>
<comment type="similarity">
    <text evidence="1">Belongs to the type-1 OGG1 family.</text>
</comment>
<evidence type="ECO:0000256" key="5">
    <source>
        <dbReference type="ARBA" id="ARBA00023204"/>
    </source>
</evidence>
<dbReference type="InterPro" id="IPR023170">
    <property type="entry name" value="HhH_base_excis_C"/>
</dbReference>
<dbReference type="PANTHER" id="PTHR10242">
    <property type="entry name" value="8-OXOGUANINE DNA GLYCOSYLASE"/>
    <property type="match status" value="1"/>
</dbReference>
<evidence type="ECO:0000256" key="1">
    <source>
        <dbReference type="ARBA" id="ARBA00010679"/>
    </source>
</evidence>
<evidence type="ECO:0000259" key="11">
    <source>
        <dbReference type="SMART" id="SM00478"/>
    </source>
</evidence>
<feature type="region of interest" description="Disordered" evidence="10">
    <location>
        <begin position="258"/>
        <end position="277"/>
    </location>
</feature>
<keyword evidence="5" id="KW-0234">DNA repair</keyword>
<evidence type="ECO:0000256" key="3">
    <source>
        <dbReference type="ARBA" id="ARBA00022763"/>
    </source>
</evidence>
<keyword evidence="8" id="KW-0326">Glycosidase</keyword>
<feature type="compositionally biased region" description="Basic residues" evidence="10">
    <location>
        <begin position="266"/>
        <end position="277"/>
    </location>
</feature>
<protein>
    <recommendedName>
        <fullName evidence="2">DNA-(apurinic or apyrimidinic site) lyase</fullName>
        <ecNumber evidence="2">4.2.99.18</ecNumber>
    </recommendedName>
</protein>
<dbReference type="SUPFAM" id="SSF55945">
    <property type="entry name" value="TATA-box binding protein-like"/>
    <property type="match status" value="1"/>
</dbReference>
<reference evidence="12" key="1">
    <citation type="submission" date="2019-11" db="UniProtKB">
        <authorList>
            <consortium name="WormBaseParasite"/>
        </authorList>
    </citation>
    <scope>IDENTIFICATION</scope>
</reference>
<dbReference type="GO" id="GO:0140078">
    <property type="term" value="F:class I DNA-(apurinic or apyrimidinic site) endonuclease activity"/>
    <property type="evidence" value="ECO:0007669"/>
    <property type="project" value="UniProtKB-EC"/>
</dbReference>
<sequence length="277" mass="31235">MRERGELPAPLVSYFRLDVQLDGLFSTWLQRDHLMREFFSDASIEHISRFKGLRLLNQDPRETVFAFITSANNNVSRISKLLVALSEQYGKKMQFAETKSAYCFPTLETLARPDFEKQLRTIGFGYRAKFIPAVAQKLLEAGGDSALINLRKASYDECKAFLLKLPGVGNKVADCICLSCLDKVEVVPVDVHIARAAALRRIKVPTSLSSASYRLISKHLSTLWGPYAGWAQVIVFSIHLHGQSNRSKLLKRKTATENVIEDKSGGKKVKNHRNPRR</sequence>
<proteinExistence type="inferred from homology"/>
<accession>A0A5K3FJY6</accession>
<comment type="catalytic activity">
    <reaction evidence="9">
        <text>2'-deoxyribonucleotide-(2'-deoxyribose 5'-phosphate)-2'-deoxyribonucleotide-DNA = a 3'-end 2'-deoxyribonucleotide-(2,3-dehydro-2,3-deoxyribose 5'-phosphate)-DNA + a 5'-end 5'-phospho-2'-deoxyribonucleoside-DNA + H(+)</text>
        <dbReference type="Rhea" id="RHEA:66592"/>
        <dbReference type="Rhea" id="RHEA-COMP:13180"/>
        <dbReference type="Rhea" id="RHEA-COMP:16897"/>
        <dbReference type="Rhea" id="RHEA-COMP:17067"/>
        <dbReference type="ChEBI" id="CHEBI:15378"/>
        <dbReference type="ChEBI" id="CHEBI:136412"/>
        <dbReference type="ChEBI" id="CHEBI:157695"/>
        <dbReference type="ChEBI" id="CHEBI:167181"/>
        <dbReference type="EC" id="4.2.99.18"/>
    </reaction>
</comment>
<evidence type="ECO:0000256" key="8">
    <source>
        <dbReference type="ARBA" id="ARBA00023295"/>
    </source>
</evidence>
<dbReference type="CDD" id="cd00056">
    <property type="entry name" value="ENDO3c"/>
    <property type="match status" value="1"/>
</dbReference>
<dbReference type="PANTHER" id="PTHR10242:SF2">
    <property type="entry name" value="N-GLYCOSYLASE_DNA LYASE"/>
    <property type="match status" value="1"/>
</dbReference>
<keyword evidence="6" id="KW-0456">Lyase</keyword>
<evidence type="ECO:0000256" key="10">
    <source>
        <dbReference type="SAM" id="MobiDB-lite"/>
    </source>
</evidence>
<dbReference type="AlphaFoldDB" id="A0A5K3FJY6"/>
<name>A0A5K3FJY6_MESCO</name>
<feature type="domain" description="HhH-GPD" evidence="11">
    <location>
        <begin position="69"/>
        <end position="244"/>
    </location>
</feature>
<evidence type="ECO:0000313" key="12">
    <source>
        <dbReference type="WBParaSite" id="MCU_008442-RA"/>
    </source>
</evidence>
<dbReference type="EC" id="4.2.99.18" evidence="2"/>
<dbReference type="InterPro" id="IPR011257">
    <property type="entry name" value="DNA_glycosylase"/>
</dbReference>
<evidence type="ECO:0000256" key="4">
    <source>
        <dbReference type="ARBA" id="ARBA00022801"/>
    </source>
</evidence>
<dbReference type="GO" id="GO:0006289">
    <property type="term" value="P:nucleotide-excision repair"/>
    <property type="evidence" value="ECO:0007669"/>
    <property type="project" value="InterPro"/>
</dbReference>
<dbReference type="Pfam" id="PF07934">
    <property type="entry name" value="OGG_N"/>
    <property type="match status" value="1"/>
</dbReference>
<dbReference type="SUPFAM" id="SSF48150">
    <property type="entry name" value="DNA-glycosylase"/>
    <property type="match status" value="1"/>
</dbReference>
<dbReference type="GO" id="GO:0034039">
    <property type="term" value="F:8-oxo-7,8-dihydroguanine DNA N-glycosylase activity"/>
    <property type="evidence" value="ECO:0007669"/>
    <property type="project" value="TreeGrafter"/>
</dbReference>
<dbReference type="Pfam" id="PF00730">
    <property type="entry name" value="HhH-GPD"/>
    <property type="match status" value="1"/>
</dbReference>
<dbReference type="GO" id="GO:0003684">
    <property type="term" value="F:damaged DNA binding"/>
    <property type="evidence" value="ECO:0007669"/>
    <property type="project" value="InterPro"/>
</dbReference>
<organism evidence="12">
    <name type="scientific">Mesocestoides corti</name>
    <name type="common">Flatworm</name>
    <dbReference type="NCBI Taxonomy" id="53468"/>
    <lineage>
        <taxon>Eukaryota</taxon>
        <taxon>Metazoa</taxon>
        <taxon>Spiralia</taxon>
        <taxon>Lophotrochozoa</taxon>
        <taxon>Platyhelminthes</taxon>
        <taxon>Cestoda</taxon>
        <taxon>Eucestoda</taxon>
        <taxon>Cyclophyllidea</taxon>
        <taxon>Mesocestoididae</taxon>
        <taxon>Mesocestoides</taxon>
    </lineage>
</organism>
<evidence type="ECO:0000256" key="9">
    <source>
        <dbReference type="ARBA" id="ARBA00044632"/>
    </source>
</evidence>
<dbReference type="GO" id="GO:0005634">
    <property type="term" value="C:nucleus"/>
    <property type="evidence" value="ECO:0007669"/>
    <property type="project" value="TreeGrafter"/>
</dbReference>
<dbReference type="InterPro" id="IPR052054">
    <property type="entry name" value="Oxidative_DNA_repair_enzyme"/>
</dbReference>
<keyword evidence="3" id="KW-0227">DNA damage</keyword>